<evidence type="ECO:0000313" key="3">
    <source>
        <dbReference type="EMBL" id="OCF47433.1"/>
    </source>
</evidence>
<reference evidence="4" key="4">
    <citation type="submission" date="2024-02" db="EMBL/GenBank/DDBJ databases">
        <title>Comparative genomics of Cryptococcus and Kwoniella reveals pathogenesis evolution and contrasting modes of karyotype evolution via chromosome fusion or intercentromeric recombination.</title>
        <authorList>
            <person name="Coelho M.A."/>
            <person name="David-Palma M."/>
            <person name="Shea T."/>
            <person name="Bowers K."/>
            <person name="McGinley-Smith S."/>
            <person name="Mohammad A.W."/>
            <person name="Gnirke A."/>
            <person name="Yurkov A.M."/>
            <person name="Nowrousian M."/>
            <person name="Sun S."/>
            <person name="Cuomo C.A."/>
            <person name="Heitman J."/>
        </authorList>
    </citation>
    <scope>NUCLEOTIDE SEQUENCE</scope>
    <source>
        <strain evidence="4">CBS 10737</strain>
    </source>
</reference>
<evidence type="ECO:0000256" key="2">
    <source>
        <dbReference type="SAM" id="Phobius"/>
    </source>
</evidence>
<dbReference type="GeneID" id="30174703"/>
<feature type="compositionally biased region" description="Low complexity" evidence="1">
    <location>
        <begin position="141"/>
        <end position="152"/>
    </location>
</feature>
<sequence length="229" mass="25647">MDAITHKIISLLPYNIQAVISNPPSLSNPQSFIPIFQLLLPYTKYILIFSSIYIIYSFLTNIFGIFSRLLRFGIKIGPIIGLIAWLMNNSGQGSLEELTNLVKQYFGLSSNNNNNNGGFGGLSPGIANLANLFNNKDKSKTTNSKYKNNKNNYRTDPISSRTRNSKKSENPGSASEIFENLVNEATKEENVNYVQDFVKTSLMKAAGVDWLFGNGNTEKKEEKKKGWTR</sequence>
<dbReference type="Proteomes" id="UP000094020">
    <property type="component" value="Chromosome 2"/>
</dbReference>
<dbReference type="AlphaFoldDB" id="A0A1B9HVZ5"/>
<dbReference type="EMBL" id="CP144520">
    <property type="protein sequence ID" value="WWC67785.1"/>
    <property type="molecule type" value="Genomic_DNA"/>
</dbReference>
<keyword evidence="5" id="KW-1185">Reference proteome</keyword>
<reference evidence="3" key="3">
    <citation type="submission" date="2016-07" db="EMBL/GenBank/DDBJ databases">
        <title>Evolution of pathogenesis and genome organization in the Tremellales.</title>
        <authorList>
            <person name="Cuomo C."/>
            <person name="Litvintseva A."/>
            <person name="Heitman J."/>
            <person name="Chen Y."/>
            <person name="Sun S."/>
            <person name="Springer D."/>
            <person name="Dromer F."/>
            <person name="Young S."/>
            <person name="Zeng Q."/>
            <person name="Chapman S."/>
            <person name="Gujja S."/>
            <person name="Saif S."/>
            <person name="Birren B."/>
        </authorList>
    </citation>
    <scope>NUCLEOTIDE SEQUENCE</scope>
    <source>
        <strain evidence="3">CBS 10737</strain>
    </source>
</reference>
<protein>
    <submittedName>
        <fullName evidence="3">Uncharacterized protein</fullName>
    </submittedName>
</protein>
<name>A0A1B9HVZ5_9TREE</name>
<dbReference type="RefSeq" id="XP_019008652.1">
    <property type="nucleotide sequence ID" value="XM_019158039.1"/>
</dbReference>
<feature type="transmembrane region" description="Helical" evidence="2">
    <location>
        <begin position="45"/>
        <end position="66"/>
    </location>
</feature>
<keyword evidence="2" id="KW-0812">Transmembrane</keyword>
<reference evidence="3" key="1">
    <citation type="submission" date="2013-07" db="EMBL/GenBank/DDBJ databases">
        <title>The Genome Sequence of Cryptococcus pinus CBS10737.</title>
        <authorList>
            <consortium name="The Broad Institute Genome Sequencing Platform"/>
            <person name="Cuomo C."/>
            <person name="Litvintseva A."/>
            <person name="Chen Y."/>
            <person name="Heitman J."/>
            <person name="Sun S."/>
            <person name="Springer D."/>
            <person name="Dromer F."/>
            <person name="Young S.K."/>
            <person name="Zeng Q."/>
            <person name="Gargeya S."/>
            <person name="Fitzgerald M."/>
            <person name="Abouelleil A."/>
            <person name="Alvarado L."/>
            <person name="Berlin A.M."/>
            <person name="Chapman S.B."/>
            <person name="Dewar J."/>
            <person name="Goldberg J."/>
            <person name="Griggs A."/>
            <person name="Gujja S."/>
            <person name="Hansen M."/>
            <person name="Howarth C."/>
            <person name="Imamovic A."/>
            <person name="Larimer J."/>
            <person name="McCowan C."/>
            <person name="Murphy C."/>
            <person name="Pearson M."/>
            <person name="Priest M."/>
            <person name="Roberts A."/>
            <person name="Saif S."/>
            <person name="Shea T."/>
            <person name="Sykes S."/>
            <person name="Wortman J."/>
            <person name="Nusbaum C."/>
            <person name="Birren B."/>
        </authorList>
    </citation>
    <scope>NUCLEOTIDE SEQUENCE [LARGE SCALE GENOMIC DNA]</scope>
    <source>
        <strain evidence="3">CBS 10737</strain>
    </source>
</reference>
<accession>A0A1B9HVZ5</accession>
<evidence type="ECO:0000313" key="5">
    <source>
        <dbReference type="Proteomes" id="UP000094020"/>
    </source>
</evidence>
<dbReference type="EMBL" id="KV700116">
    <property type="protein sequence ID" value="OCF47433.1"/>
    <property type="molecule type" value="Genomic_DNA"/>
</dbReference>
<organism evidence="3">
    <name type="scientific">Kwoniella pini CBS 10737</name>
    <dbReference type="NCBI Taxonomy" id="1296096"/>
    <lineage>
        <taxon>Eukaryota</taxon>
        <taxon>Fungi</taxon>
        <taxon>Dikarya</taxon>
        <taxon>Basidiomycota</taxon>
        <taxon>Agaricomycotina</taxon>
        <taxon>Tremellomycetes</taxon>
        <taxon>Tremellales</taxon>
        <taxon>Cryptococcaceae</taxon>
        <taxon>Kwoniella</taxon>
    </lineage>
</organism>
<proteinExistence type="predicted"/>
<gene>
    <name evidence="3" type="ORF">I206_06334</name>
    <name evidence="4" type="ORF">I206_101697</name>
</gene>
<keyword evidence="2" id="KW-1133">Transmembrane helix</keyword>
<dbReference type="KEGG" id="kpin:30174703"/>
<keyword evidence="2" id="KW-0472">Membrane</keyword>
<reference evidence="4" key="2">
    <citation type="submission" date="2013-07" db="EMBL/GenBank/DDBJ databases">
        <authorList>
            <consortium name="The Broad Institute Genome Sequencing Platform"/>
            <person name="Cuomo C."/>
            <person name="Litvintseva A."/>
            <person name="Chen Y."/>
            <person name="Heitman J."/>
            <person name="Sun S."/>
            <person name="Springer D."/>
            <person name="Dromer F."/>
            <person name="Young S.K."/>
            <person name="Zeng Q."/>
            <person name="Gargeya S."/>
            <person name="Fitzgerald M."/>
            <person name="Abouelleil A."/>
            <person name="Alvarado L."/>
            <person name="Berlin A.M."/>
            <person name="Chapman S.B."/>
            <person name="Dewar J."/>
            <person name="Goldberg J."/>
            <person name="Griggs A."/>
            <person name="Gujja S."/>
            <person name="Hansen M."/>
            <person name="Howarth C."/>
            <person name="Imamovic A."/>
            <person name="Larimer J."/>
            <person name="McCowan C."/>
            <person name="Murphy C."/>
            <person name="Pearson M."/>
            <person name="Priest M."/>
            <person name="Roberts A."/>
            <person name="Saif S."/>
            <person name="Shea T."/>
            <person name="Sykes S."/>
            <person name="Wortman J."/>
            <person name="Nusbaum C."/>
            <person name="Birren B."/>
        </authorList>
    </citation>
    <scope>NUCLEOTIDE SEQUENCE</scope>
    <source>
        <strain evidence="4">CBS 10737</strain>
    </source>
</reference>
<evidence type="ECO:0000256" key="1">
    <source>
        <dbReference type="SAM" id="MobiDB-lite"/>
    </source>
</evidence>
<evidence type="ECO:0000313" key="4">
    <source>
        <dbReference type="EMBL" id="WWC67785.1"/>
    </source>
</evidence>
<dbReference type="OrthoDB" id="2562427at2759"/>
<feature type="region of interest" description="Disordered" evidence="1">
    <location>
        <begin position="137"/>
        <end position="175"/>
    </location>
</feature>